<reference evidence="3" key="1">
    <citation type="submission" date="2015-04" db="EMBL/GenBank/DDBJ databases">
        <authorList>
            <person name="Syromyatnikov M.Y."/>
            <person name="Popov V.N."/>
        </authorList>
    </citation>
    <scope>NUCLEOTIDE SEQUENCE</scope>
    <source>
        <strain evidence="3">MO-1</strain>
    </source>
</reference>
<accession>A0A1S7LR58</accession>
<organism evidence="3">
    <name type="scientific">Magnetococcus massalia (strain MO-1)</name>
    <dbReference type="NCBI Taxonomy" id="451514"/>
    <lineage>
        <taxon>Bacteria</taxon>
        <taxon>Pseudomonadati</taxon>
        <taxon>Pseudomonadota</taxon>
        <taxon>Magnetococcia</taxon>
        <taxon>Magnetococcales</taxon>
        <taxon>Magnetococcaceae</taxon>
        <taxon>Magnetococcus</taxon>
    </lineage>
</organism>
<feature type="compositionally biased region" description="Polar residues" evidence="1">
    <location>
        <begin position="229"/>
        <end position="246"/>
    </location>
</feature>
<gene>
    <name evidence="3" type="ORF">MAGMO_4153</name>
</gene>
<name>A0A1S7LR58_MAGMO</name>
<evidence type="ECO:0000256" key="1">
    <source>
        <dbReference type="SAM" id="MobiDB-lite"/>
    </source>
</evidence>
<dbReference type="EMBL" id="LO017727">
    <property type="protein sequence ID" value="CRH08281.1"/>
    <property type="molecule type" value="Genomic_DNA"/>
</dbReference>
<dbReference type="AlphaFoldDB" id="A0A1S7LR58"/>
<protein>
    <submittedName>
        <fullName evidence="3">Transposase</fullName>
    </submittedName>
</protein>
<proteinExistence type="predicted"/>
<dbReference type="Pfam" id="PF05598">
    <property type="entry name" value="DUF772"/>
    <property type="match status" value="1"/>
</dbReference>
<dbReference type="InterPro" id="IPR008490">
    <property type="entry name" value="Transposase_InsH_N"/>
</dbReference>
<feature type="compositionally biased region" description="Basic residues" evidence="1">
    <location>
        <begin position="247"/>
        <end position="259"/>
    </location>
</feature>
<sequence length="259" mass="29614">MSKFIQADQNQPLLLPPDLREWIPEDDLAHFILEAVKRVPLERFKVNRRRTGSAQYHPQMMLALLIYCYANGIFGSRRIERATYRDIGVRFITADTHPDHDTICTFRRVNGEAISEAFLQVLLLAKELKLLKVGMVSVDGTKMDANANKHRSVRYDRAQSLRGQLELDIADLMEQAESTDKQDAADPQSLPEEISQRKKLLEKMDAACDRLEKQAKAQESGNRKRTAKSWKNGTSVQENGKVASQSRPKRSQIPRSRRI</sequence>
<feature type="domain" description="Transposase InsH N-terminal" evidence="2">
    <location>
        <begin position="18"/>
        <end position="108"/>
    </location>
</feature>
<dbReference type="PANTHER" id="PTHR33408">
    <property type="entry name" value="TRANSPOSASE"/>
    <property type="match status" value="1"/>
</dbReference>
<evidence type="ECO:0000313" key="3">
    <source>
        <dbReference type="EMBL" id="CRH08281.1"/>
    </source>
</evidence>
<evidence type="ECO:0000259" key="2">
    <source>
        <dbReference type="Pfam" id="PF05598"/>
    </source>
</evidence>
<feature type="region of interest" description="Disordered" evidence="1">
    <location>
        <begin position="212"/>
        <end position="259"/>
    </location>
</feature>